<comment type="caution">
    <text evidence="5">The sequence shown here is derived from an EMBL/GenBank/DDBJ whole genome shotgun (WGS) entry which is preliminary data.</text>
</comment>
<evidence type="ECO:0000256" key="3">
    <source>
        <dbReference type="ARBA" id="ARBA00023002"/>
    </source>
</evidence>
<sequence>MVKIAIAGGSSQVAHEVIDALVVAGKHDITLLFRKDPDPKDTVEGTEWAKVDYLNKQALAEFLRGFHTVLSFIDPRRDAGGEVQKNLVDASIVAGVKRFAPAEWGAAVLLNSAADGKDVVREYLKEVNKDGKILEYCLFQCGGFMNYLSSPHIGAKHIAQVNTWYDFENCRALVIEGFEDKAQMTFTRVEDLAGVVARAVEYDGEWPTLGGINGSTVTSAQVIALGEKIRGKPFQVERLKVEDLEKGQLVSSWVPLFHHPAIPEDQVEPISRHFLLTAFLVKLSGGHVVSDEWNMLLPDYEFTSIEQFLTNVWTGKP</sequence>
<evidence type="ECO:0000256" key="1">
    <source>
        <dbReference type="ARBA" id="ARBA00005725"/>
    </source>
</evidence>
<dbReference type="Gene3D" id="3.40.50.720">
    <property type="entry name" value="NAD(P)-binding Rossmann-like Domain"/>
    <property type="match status" value="1"/>
</dbReference>
<dbReference type="Proteomes" id="UP001275084">
    <property type="component" value="Unassembled WGS sequence"/>
</dbReference>
<keyword evidence="3" id="KW-0560">Oxidoreductase</keyword>
<organism evidence="5 6">
    <name type="scientific">Lasiosphaeria hispida</name>
    <dbReference type="NCBI Taxonomy" id="260671"/>
    <lineage>
        <taxon>Eukaryota</taxon>
        <taxon>Fungi</taxon>
        <taxon>Dikarya</taxon>
        <taxon>Ascomycota</taxon>
        <taxon>Pezizomycotina</taxon>
        <taxon>Sordariomycetes</taxon>
        <taxon>Sordariomycetidae</taxon>
        <taxon>Sordariales</taxon>
        <taxon>Lasiosphaeriaceae</taxon>
        <taxon>Lasiosphaeria</taxon>
    </lineage>
</organism>
<dbReference type="InterPro" id="IPR008030">
    <property type="entry name" value="NmrA-like"/>
</dbReference>
<keyword evidence="6" id="KW-1185">Reference proteome</keyword>
<evidence type="ECO:0000313" key="5">
    <source>
        <dbReference type="EMBL" id="KAK3348929.1"/>
    </source>
</evidence>
<feature type="domain" description="NmrA-like" evidence="4">
    <location>
        <begin position="3"/>
        <end position="246"/>
    </location>
</feature>
<dbReference type="Gene3D" id="3.90.25.10">
    <property type="entry name" value="UDP-galactose 4-epimerase, domain 1"/>
    <property type="match status" value="1"/>
</dbReference>
<dbReference type="PANTHER" id="PTHR47706:SF4">
    <property type="entry name" value="NMRA-LIKE DOMAIN-CONTAINING PROTEIN"/>
    <property type="match status" value="1"/>
</dbReference>
<dbReference type="SUPFAM" id="SSF51735">
    <property type="entry name" value="NAD(P)-binding Rossmann-fold domains"/>
    <property type="match status" value="1"/>
</dbReference>
<dbReference type="AlphaFoldDB" id="A0AAJ0HDL6"/>
<protein>
    <recommendedName>
        <fullName evidence="4">NmrA-like domain-containing protein</fullName>
    </recommendedName>
</protein>
<keyword evidence="2" id="KW-0521">NADP</keyword>
<evidence type="ECO:0000259" key="4">
    <source>
        <dbReference type="Pfam" id="PF05368"/>
    </source>
</evidence>
<gene>
    <name evidence="5" type="ORF">B0T25DRAFT_591513</name>
</gene>
<proteinExistence type="inferred from homology"/>
<dbReference type="PANTHER" id="PTHR47706">
    <property type="entry name" value="NMRA-LIKE FAMILY PROTEIN"/>
    <property type="match status" value="1"/>
</dbReference>
<name>A0AAJ0HDL6_9PEZI</name>
<dbReference type="EMBL" id="JAUIQD010000005">
    <property type="protein sequence ID" value="KAK3348929.1"/>
    <property type="molecule type" value="Genomic_DNA"/>
</dbReference>
<dbReference type="InterPro" id="IPR036291">
    <property type="entry name" value="NAD(P)-bd_dom_sf"/>
</dbReference>
<comment type="similarity">
    <text evidence="1">Belongs to the NmrA-type oxidoreductase family. Isoflavone reductase subfamily.</text>
</comment>
<reference evidence="5" key="2">
    <citation type="submission" date="2023-06" db="EMBL/GenBank/DDBJ databases">
        <authorList>
            <consortium name="Lawrence Berkeley National Laboratory"/>
            <person name="Haridas S."/>
            <person name="Hensen N."/>
            <person name="Bonometti L."/>
            <person name="Westerberg I."/>
            <person name="Brannstrom I.O."/>
            <person name="Guillou S."/>
            <person name="Cros-Aarteil S."/>
            <person name="Calhoun S."/>
            <person name="Kuo A."/>
            <person name="Mondo S."/>
            <person name="Pangilinan J."/>
            <person name="Riley R."/>
            <person name="Labutti K."/>
            <person name="Andreopoulos B."/>
            <person name="Lipzen A."/>
            <person name="Chen C."/>
            <person name="Yanf M."/>
            <person name="Daum C."/>
            <person name="Ng V."/>
            <person name="Clum A."/>
            <person name="Steindorff A."/>
            <person name="Ohm R."/>
            <person name="Martin F."/>
            <person name="Silar P."/>
            <person name="Natvig D."/>
            <person name="Lalanne C."/>
            <person name="Gautier V."/>
            <person name="Ament-Velasquez S.L."/>
            <person name="Kruys A."/>
            <person name="Hutchinson M.I."/>
            <person name="Powell A.J."/>
            <person name="Barry K."/>
            <person name="Miller A.N."/>
            <person name="Grigoriev I.V."/>
            <person name="Debuchy R."/>
            <person name="Gladieux P."/>
            <person name="Thoren M.H."/>
            <person name="Johannesson H."/>
        </authorList>
    </citation>
    <scope>NUCLEOTIDE SEQUENCE</scope>
    <source>
        <strain evidence="5">CBS 955.72</strain>
    </source>
</reference>
<dbReference type="InterPro" id="IPR051609">
    <property type="entry name" value="NmrA/Isoflavone_reductase-like"/>
</dbReference>
<dbReference type="Pfam" id="PF05368">
    <property type="entry name" value="NmrA"/>
    <property type="match status" value="1"/>
</dbReference>
<dbReference type="GO" id="GO:0016491">
    <property type="term" value="F:oxidoreductase activity"/>
    <property type="evidence" value="ECO:0007669"/>
    <property type="project" value="UniProtKB-KW"/>
</dbReference>
<reference evidence="5" key="1">
    <citation type="journal article" date="2023" name="Mol. Phylogenet. Evol.">
        <title>Genome-scale phylogeny and comparative genomics of the fungal order Sordariales.</title>
        <authorList>
            <person name="Hensen N."/>
            <person name="Bonometti L."/>
            <person name="Westerberg I."/>
            <person name="Brannstrom I.O."/>
            <person name="Guillou S."/>
            <person name="Cros-Aarteil S."/>
            <person name="Calhoun S."/>
            <person name="Haridas S."/>
            <person name="Kuo A."/>
            <person name="Mondo S."/>
            <person name="Pangilinan J."/>
            <person name="Riley R."/>
            <person name="LaButti K."/>
            <person name="Andreopoulos B."/>
            <person name="Lipzen A."/>
            <person name="Chen C."/>
            <person name="Yan M."/>
            <person name="Daum C."/>
            <person name="Ng V."/>
            <person name="Clum A."/>
            <person name="Steindorff A."/>
            <person name="Ohm R.A."/>
            <person name="Martin F."/>
            <person name="Silar P."/>
            <person name="Natvig D.O."/>
            <person name="Lalanne C."/>
            <person name="Gautier V."/>
            <person name="Ament-Velasquez S.L."/>
            <person name="Kruys A."/>
            <person name="Hutchinson M.I."/>
            <person name="Powell A.J."/>
            <person name="Barry K."/>
            <person name="Miller A.N."/>
            <person name="Grigoriev I.V."/>
            <person name="Debuchy R."/>
            <person name="Gladieux P."/>
            <person name="Hiltunen Thoren M."/>
            <person name="Johannesson H."/>
        </authorList>
    </citation>
    <scope>NUCLEOTIDE SEQUENCE</scope>
    <source>
        <strain evidence="5">CBS 955.72</strain>
    </source>
</reference>
<accession>A0AAJ0HDL6</accession>
<evidence type="ECO:0000313" key="6">
    <source>
        <dbReference type="Proteomes" id="UP001275084"/>
    </source>
</evidence>
<evidence type="ECO:0000256" key="2">
    <source>
        <dbReference type="ARBA" id="ARBA00022857"/>
    </source>
</evidence>